<keyword evidence="7" id="KW-1185">Reference proteome</keyword>
<dbReference type="PROSITE" id="PS01007">
    <property type="entry name" value="TRANSPOSASE_MUTATOR"/>
    <property type="match status" value="1"/>
</dbReference>
<dbReference type="Pfam" id="PF10551">
    <property type="entry name" value="MULE"/>
    <property type="match status" value="1"/>
</dbReference>
<proteinExistence type="predicted"/>
<reference evidence="8" key="2">
    <citation type="submission" date="2025-08" db="UniProtKB">
        <authorList>
            <consortium name="RefSeq"/>
        </authorList>
    </citation>
    <scope>IDENTIFICATION</scope>
    <source>
        <tissue evidence="8">Leaf</tissue>
    </source>
</reference>
<evidence type="ECO:0000313" key="8">
    <source>
        <dbReference type="RefSeq" id="XP_010434014.1"/>
    </source>
</evidence>
<dbReference type="Pfam" id="PF03108">
    <property type="entry name" value="DBD_Tnp_Mut"/>
    <property type="match status" value="1"/>
</dbReference>
<gene>
    <name evidence="8" type="primary">LOC104718054</name>
</gene>
<sequence>MLVDPDLLTFSIFEDFTNNPETVSNVEKVWYRLPNEDMSALRSISQDKDIEIMKIAAEAKYCGEVYIYVEHSVSPPNVIDDASLVTEACLDDGEKADDKGNSEEEDIDEEESDGENREEESDEEERDEECQKEDQEEEVAEDENQILHEGAADPRFADLFAEVKQQTTTVHGVASQPNVDNENGYYSEIEAEVHLPRGEYPDSAEDTDEEWTNWHKKDDYGRSLKGKSKADYGKPPYLWLMQTFSNGDEFKDQLLMYVLKTQFDVKLNKWHPERLAAICTHEKCKWRIYCSIEKPIRKWMVKVYEEKHNHLPTGRARMLKQGTIVRLFKEEVRRRPDIRSSDIKDELMYMYNISVSIYKYRKARRIALDMVLDTQKQQFAKLWDYENELRSTNKDVTTEILTIEKDGRQVFESFYVFFEPIGRTWKQYCRPLIGLDGAFLKWELKGEILAAVGRDAENRIYHIAWAVVRGDYKDSWTWFVKKLVDDLNLSVGDGVTFISDKQKGLKVALTIVLPNAEHRNCAKHVYGN</sequence>
<dbReference type="RefSeq" id="XP_010434014.1">
    <property type="nucleotide sequence ID" value="XM_010435712.2"/>
</dbReference>
<evidence type="ECO:0000259" key="6">
    <source>
        <dbReference type="Pfam" id="PF10551"/>
    </source>
</evidence>
<keyword evidence="2" id="KW-0238">DNA-binding</keyword>
<evidence type="ECO:0000259" key="5">
    <source>
        <dbReference type="Pfam" id="PF03108"/>
    </source>
</evidence>
<feature type="region of interest" description="Disordered" evidence="4">
    <location>
        <begin position="93"/>
        <end position="143"/>
    </location>
</feature>
<keyword evidence="1" id="KW-0815">Transposition</keyword>
<evidence type="ECO:0000256" key="1">
    <source>
        <dbReference type="ARBA" id="ARBA00022578"/>
    </source>
</evidence>
<evidence type="ECO:0000313" key="7">
    <source>
        <dbReference type="Proteomes" id="UP000694864"/>
    </source>
</evidence>
<dbReference type="InterPro" id="IPR018289">
    <property type="entry name" value="MULE_transposase_dom"/>
</dbReference>
<dbReference type="InterPro" id="IPR001207">
    <property type="entry name" value="Transposase_mutator"/>
</dbReference>
<reference evidence="7" key="1">
    <citation type="journal article" date="2014" name="Nat. Commun.">
        <title>The emerging biofuel crop Camelina sativa retains a highly undifferentiated hexaploid genome structure.</title>
        <authorList>
            <person name="Kagale S."/>
            <person name="Koh C."/>
            <person name="Nixon J."/>
            <person name="Bollina V."/>
            <person name="Clarke W.E."/>
            <person name="Tuteja R."/>
            <person name="Spillane C."/>
            <person name="Robinson S.J."/>
            <person name="Links M.G."/>
            <person name="Clarke C."/>
            <person name="Higgins E.E."/>
            <person name="Huebert T."/>
            <person name="Sharpe A.G."/>
            <person name="Parkin I.A."/>
        </authorList>
    </citation>
    <scope>NUCLEOTIDE SEQUENCE [LARGE SCALE GENOMIC DNA]</scope>
    <source>
        <strain evidence="7">cv. DH55</strain>
    </source>
</reference>
<keyword evidence="3" id="KW-0233">DNA recombination</keyword>
<feature type="compositionally biased region" description="Acidic residues" evidence="4">
    <location>
        <begin position="103"/>
        <end position="143"/>
    </location>
</feature>
<feature type="compositionally biased region" description="Basic and acidic residues" evidence="4">
    <location>
        <begin position="93"/>
        <end position="102"/>
    </location>
</feature>
<feature type="domain" description="MULE transposase" evidence="6">
    <location>
        <begin position="433"/>
        <end position="527"/>
    </location>
</feature>
<evidence type="ECO:0000256" key="2">
    <source>
        <dbReference type="ARBA" id="ARBA00023125"/>
    </source>
</evidence>
<evidence type="ECO:0000256" key="3">
    <source>
        <dbReference type="ARBA" id="ARBA00023172"/>
    </source>
</evidence>
<dbReference type="InterPro" id="IPR004332">
    <property type="entry name" value="Transposase_MuDR"/>
</dbReference>
<organism evidence="7 8">
    <name type="scientific">Camelina sativa</name>
    <name type="common">False flax</name>
    <name type="synonym">Myagrum sativum</name>
    <dbReference type="NCBI Taxonomy" id="90675"/>
    <lineage>
        <taxon>Eukaryota</taxon>
        <taxon>Viridiplantae</taxon>
        <taxon>Streptophyta</taxon>
        <taxon>Embryophyta</taxon>
        <taxon>Tracheophyta</taxon>
        <taxon>Spermatophyta</taxon>
        <taxon>Magnoliopsida</taxon>
        <taxon>eudicotyledons</taxon>
        <taxon>Gunneridae</taxon>
        <taxon>Pentapetalae</taxon>
        <taxon>rosids</taxon>
        <taxon>malvids</taxon>
        <taxon>Brassicales</taxon>
        <taxon>Brassicaceae</taxon>
        <taxon>Camelineae</taxon>
        <taxon>Camelina</taxon>
    </lineage>
</organism>
<dbReference type="PANTHER" id="PTHR31973:SF187">
    <property type="entry name" value="MUTATOR TRANSPOSASE MUDRA PROTEIN"/>
    <property type="match status" value="1"/>
</dbReference>
<dbReference type="GeneID" id="104718054"/>
<accession>A0ABM0U0E1</accession>
<evidence type="ECO:0000256" key="4">
    <source>
        <dbReference type="SAM" id="MobiDB-lite"/>
    </source>
</evidence>
<name>A0ABM0U0E1_CAMSA</name>
<dbReference type="Proteomes" id="UP000694864">
    <property type="component" value="Chromosome 10"/>
</dbReference>
<protein>
    <submittedName>
        <fullName evidence="8">Uncharacterized protein LOC104718054</fullName>
    </submittedName>
</protein>
<dbReference type="PANTHER" id="PTHR31973">
    <property type="entry name" value="POLYPROTEIN, PUTATIVE-RELATED"/>
    <property type="match status" value="1"/>
</dbReference>
<feature type="domain" description="Transposase MuDR plant" evidence="5">
    <location>
        <begin position="242"/>
        <end position="291"/>
    </location>
</feature>